<organism evidence="2 4">
    <name type="scientific">Agathobacter rectalis</name>
    <dbReference type="NCBI Taxonomy" id="39491"/>
    <lineage>
        <taxon>Bacteria</taxon>
        <taxon>Bacillati</taxon>
        <taxon>Bacillota</taxon>
        <taxon>Clostridia</taxon>
        <taxon>Lachnospirales</taxon>
        <taxon>Lachnospiraceae</taxon>
        <taxon>Agathobacter</taxon>
    </lineage>
</organism>
<dbReference type="Proteomes" id="UP000095384">
    <property type="component" value="Unassembled WGS sequence"/>
</dbReference>
<sequence>MTKQIKRKTLILFMVLSVFMTTICSQTSVKAANKVYKNVKLIFEDNQGNTIKTFTKDITQGETLGQILGDQYPTMKADYKLGNFTGWYSSDCLYGLYSGKRYEKNTPVNIEYDYEEDDYIQISFKASYEKKSVRIQYYYMDNDDWHEKHEECILTVGAGKNAILSYAPAVGDVKPYCHFENWNIIYGEDVIDDNPDQYYLVEAAYDNYPVGVKKSYIDNTGNVKTIEETKYYPAGSKYEDILVELKTTPDDASTDTTITGWNIFDPYGYTDEEGTIGVHIDERGACENDFDLIAEYQNVELNKVYYKIVGEDQKIHETDKVVSNAKNSSEQDVYNEAIKYIPDGHMKALEYTGNWHITKITSDMNDDVYYSMMPKYNKIVVEVDMANYDHSVDTIIYAADPGDTLDIPDGYFMAAYDEAGNTSYVTKYTVPKDAKESVYVTWFSKKFLEDNSLADKINNAKDGENVEDTLSKDGIVSKAALNALKGREVSLVLSIADQNAKWIINGTSVNDVSDDINLSVTRSSIDTGNISYDKISKLLSKRQAEQIAFGNSDKFNFTGKLEVSTSGLGGQDKAVLIQKSDSDNMEYTNSAKINDASTTFTVDNGHDGVIIYGMNGDTNADSKIDIRDAVECLRHVSGREDIDVVKQGFADVNFDDKVNVQDLIKEIHVVSGREDTF</sequence>
<evidence type="ECO:0008006" key="6">
    <source>
        <dbReference type="Google" id="ProtNLM"/>
    </source>
</evidence>
<dbReference type="InterPro" id="IPR036439">
    <property type="entry name" value="Dockerin_dom_sf"/>
</dbReference>
<protein>
    <recommendedName>
        <fullName evidence="6">Dockerin domain-containing protein</fullName>
    </recommendedName>
</protein>
<dbReference type="Gene3D" id="1.10.1330.10">
    <property type="entry name" value="Dockerin domain"/>
    <property type="match status" value="1"/>
</dbReference>
<dbReference type="EMBL" id="CYYW01000020">
    <property type="protein sequence ID" value="CUO51035.1"/>
    <property type="molecule type" value="Genomic_DNA"/>
</dbReference>
<proteinExistence type="predicted"/>
<dbReference type="GO" id="GO:0000272">
    <property type="term" value="P:polysaccharide catabolic process"/>
    <property type="evidence" value="ECO:0007669"/>
    <property type="project" value="InterPro"/>
</dbReference>
<evidence type="ECO:0000313" key="3">
    <source>
        <dbReference type="EMBL" id="RGW39247.1"/>
    </source>
</evidence>
<evidence type="ECO:0000313" key="2">
    <source>
        <dbReference type="EMBL" id="CUO51035.1"/>
    </source>
</evidence>
<dbReference type="Proteomes" id="UP000286581">
    <property type="component" value="Unassembled WGS sequence"/>
</dbReference>
<name>A0A174FSE8_9FIRM</name>
<dbReference type="CDD" id="cd14256">
    <property type="entry name" value="Dockerin_I"/>
    <property type="match status" value="1"/>
</dbReference>
<reference evidence="3 5" key="2">
    <citation type="submission" date="2018-08" db="EMBL/GenBank/DDBJ databases">
        <title>A genome reference for cultivated species of the human gut microbiota.</title>
        <authorList>
            <person name="Zou Y."/>
            <person name="Xue W."/>
            <person name="Luo G."/>
        </authorList>
    </citation>
    <scope>NUCLEOTIDE SEQUENCE [LARGE SCALE GENOMIC DNA]</scope>
    <source>
        <strain evidence="3 5">AF12-8</strain>
    </source>
</reference>
<dbReference type="RefSeq" id="WP_055224887.1">
    <property type="nucleotide sequence ID" value="NZ_CYYW01000020.1"/>
</dbReference>
<feature type="signal peptide" evidence="1">
    <location>
        <begin position="1"/>
        <end position="31"/>
    </location>
</feature>
<keyword evidence="1" id="KW-0732">Signal</keyword>
<dbReference type="Pfam" id="PF00404">
    <property type="entry name" value="Dockerin_1"/>
    <property type="match status" value="1"/>
</dbReference>
<dbReference type="InterPro" id="IPR002105">
    <property type="entry name" value="Dockerin_1_rpt"/>
</dbReference>
<gene>
    <name evidence="3" type="ORF">DWV78_10145</name>
    <name evidence="2" type="ORF">ERS852417_02469</name>
</gene>
<dbReference type="AlphaFoldDB" id="A0A174FSE8"/>
<dbReference type="GO" id="GO:0004553">
    <property type="term" value="F:hydrolase activity, hydrolyzing O-glycosyl compounds"/>
    <property type="evidence" value="ECO:0007669"/>
    <property type="project" value="InterPro"/>
</dbReference>
<dbReference type="SUPFAM" id="SSF63446">
    <property type="entry name" value="Type I dockerin domain"/>
    <property type="match status" value="1"/>
</dbReference>
<evidence type="ECO:0000256" key="1">
    <source>
        <dbReference type="SAM" id="SignalP"/>
    </source>
</evidence>
<evidence type="ECO:0000313" key="5">
    <source>
        <dbReference type="Proteomes" id="UP000286581"/>
    </source>
</evidence>
<reference evidence="2 4" key="1">
    <citation type="submission" date="2015-09" db="EMBL/GenBank/DDBJ databases">
        <authorList>
            <consortium name="Pathogen Informatics"/>
        </authorList>
    </citation>
    <scope>NUCLEOTIDE SEQUENCE [LARGE SCALE GENOMIC DNA]</scope>
    <source>
        <strain evidence="2 4">2789STDY5608860</strain>
    </source>
</reference>
<accession>A0A174FSE8</accession>
<evidence type="ECO:0000313" key="4">
    <source>
        <dbReference type="Proteomes" id="UP000095384"/>
    </source>
</evidence>
<feature type="chain" id="PRO_5036008083" description="Dockerin domain-containing protein" evidence="1">
    <location>
        <begin position="32"/>
        <end position="677"/>
    </location>
</feature>
<dbReference type="EMBL" id="QSAE01000031">
    <property type="protein sequence ID" value="RGW39247.1"/>
    <property type="molecule type" value="Genomic_DNA"/>
</dbReference>